<feature type="transmembrane region" description="Helical" evidence="2">
    <location>
        <begin position="530"/>
        <end position="550"/>
    </location>
</feature>
<feature type="transmembrane region" description="Helical" evidence="2">
    <location>
        <begin position="176"/>
        <end position="197"/>
    </location>
</feature>
<dbReference type="RefSeq" id="WP_126702262.1">
    <property type="nucleotide sequence ID" value="NZ_RWKW01000110.1"/>
</dbReference>
<evidence type="ECO:0000256" key="1">
    <source>
        <dbReference type="RuleBase" id="RU369079"/>
    </source>
</evidence>
<proteinExistence type="predicted"/>
<dbReference type="Pfam" id="PF06808">
    <property type="entry name" value="DctM"/>
    <property type="match status" value="1"/>
</dbReference>
<dbReference type="EMBL" id="RWKW01000110">
    <property type="protein sequence ID" value="RST83084.1"/>
    <property type="molecule type" value="Genomic_DNA"/>
</dbReference>
<feature type="transmembrane region" description="Helical" evidence="2">
    <location>
        <begin position="492"/>
        <end position="518"/>
    </location>
</feature>
<feature type="transmembrane region" description="Helical" evidence="2">
    <location>
        <begin position="43"/>
        <end position="61"/>
    </location>
</feature>
<gene>
    <name evidence="4" type="ORF">EJC49_22960</name>
</gene>
<comment type="caution">
    <text evidence="4">The sequence shown here is derived from an EMBL/GenBank/DDBJ whole genome shotgun (WGS) entry which is preliminary data.</text>
</comment>
<feature type="transmembrane region" description="Helical" evidence="2">
    <location>
        <begin position="98"/>
        <end position="115"/>
    </location>
</feature>
<feature type="domain" description="TRAP C4-dicarboxylate transport system permease DctM subunit" evidence="3">
    <location>
        <begin position="113"/>
        <end position="550"/>
    </location>
</feature>
<evidence type="ECO:0000313" key="4">
    <source>
        <dbReference type="EMBL" id="RST83084.1"/>
    </source>
</evidence>
<evidence type="ECO:0000313" key="5">
    <source>
        <dbReference type="Proteomes" id="UP000278398"/>
    </source>
</evidence>
<feature type="transmembrane region" description="Helical" evidence="2">
    <location>
        <begin position="73"/>
        <end position="92"/>
    </location>
</feature>
<feature type="transmembrane region" description="Helical" evidence="2">
    <location>
        <begin position="363"/>
        <end position="383"/>
    </location>
</feature>
<dbReference type="InterPro" id="IPR010656">
    <property type="entry name" value="DctM"/>
</dbReference>
<protein>
    <submittedName>
        <fullName evidence="4">TRAP transporter fused permease subunit</fullName>
    </submittedName>
</protein>
<dbReference type="InterPro" id="IPR011853">
    <property type="entry name" value="TRAP_DctM-Dct_fused"/>
</dbReference>
<keyword evidence="2" id="KW-1133">Transmembrane helix</keyword>
<evidence type="ECO:0000259" key="3">
    <source>
        <dbReference type="Pfam" id="PF06808"/>
    </source>
</evidence>
<dbReference type="Proteomes" id="UP000278398">
    <property type="component" value="Unassembled WGS sequence"/>
</dbReference>
<reference evidence="4 5" key="1">
    <citation type="submission" date="2018-12" db="EMBL/GenBank/DDBJ databases">
        <title>Mesorhizobium carbonis sp. nov., isolated from coal mine water.</title>
        <authorList>
            <person name="Xin W."/>
            <person name="Xu Z."/>
            <person name="Xiang F."/>
            <person name="Zhang J."/>
            <person name="Xi L."/>
            <person name="Liu J."/>
        </authorList>
    </citation>
    <scope>NUCLEOTIDE SEQUENCE [LARGE SCALE GENOMIC DNA]</scope>
    <source>
        <strain evidence="4 5">B2.3</strain>
    </source>
</reference>
<name>A0A429YNT8_9HYPH</name>
<feature type="transmembrane region" description="Helical" evidence="2">
    <location>
        <begin position="122"/>
        <end position="140"/>
    </location>
</feature>
<comment type="subcellular location">
    <subcellularLocation>
        <location evidence="1">Cell inner membrane</location>
        <topology evidence="1">Multi-pass membrane protein</topology>
    </subcellularLocation>
</comment>
<keyword evidence="5" id="KW-1185">Reference proteome</keyword>
<feature type="transmembrane region" description="Helical" evidence="2">
    <location>
        <begin position="466"/>
        <end position="486"/>
    </location>
</feature>
<keyword evidence="1" id="KW-0813">Transport</keyword>
<comment type="function">
    <text evidence="1">Part of the tripartite ATP-independent periplasmic (TRAP) transport system.</text>
</comment>
<accession>A0A429YNT8</accession>
<dbReference type="GO" id="GO:0022857">
    <property type="term" value="F:transmembrane transporter activity"/>
    <property type="evidence" value="ECO:0007669"/>
    <property type="project" value="UniProtKB-UniRule"/>
</dbReference>
<organism evidence="4 5">
    <name type="scientific">Aquibium carbonis</name>
    <dbReference type="NCBI Taxonomy" id="2495581"/>
    <lineage>
        <taxon>Bacteria</taxon>
        <taxon>Pseudomonadati</taxon>
        <taxon>Pseudomonadota</taxon>
        <taxon>Alphaproteobacteria</taxon>
        <taxon>Hyphomicrobiales</taxon>
        <taxon>Phyllobacteriaceae</taxon>
        <taxon>Aquibium</taxon>
    </lineage>
</organism>
<keyword evidence="1" id="KW-1003">Cell membrane</keyword>
<keyword evidence="2" id="KW-0812">Transmembrane</keyword>
<feature type="transmembrane region" description="Helical" evidence="2">
    <location>
        <begin position="218"/>
        <end position="238"/>
    </location>
</feature>
<keyword evidence="1" id="KW-0997">Cell inner membrane</keyword>
<feature type="transmembrane region" description="Helical" evidence="2">
    <location>
        <begin position="408"/>
        <end position="436"/>
    </location>
</feature>
<dbReference type="NCBIfam" id="TIGR02123">
    <property type="entry name" value="TRAP_fused"/>
    <property type="match status" value="1"/>
</dbReference>
<evidence type="ECO:0000256" key="2">
    <source>
        <dbReference type="SAM" id="Phobius"/>
    </source>
</evidence>
<feature type="transmembrane region" description="Helical" evidence="2">
    <location>
        <begin position="336"/>
        <end position="357"/>
    </location>
</feature>
<sequence length="646" mass="67998">MTADVRNPLRILPAILAILVPVGSIAWIASVPQRLGILIYPEQIAALMLGAALAVVFFRACQEGRGLLNVMDAALGVAAFGLGLFVFIRFPVLSEGSFRHPTEALLLGIATTALVMEGLRRVIGWALIVIFVVMLLYALFGDWVPGALTGRPQPIADILRFLGTDSTATWGQALQIAAFVVVVFVLFGGLLLAVGGGDFFTQLSLRVAGNGPGNTAKVAVTASALFGSISGSAVSNVMSTGVMTIPMMRKAGFKPQQAGAIEAVSSTGGQLMPPIMGAAAFLMAELLQVPYRDIVVAALLPAILYYLSVFVQIHFISHRDRIPSMKDLDRTPMASVLAQGWLPMVGIAVLLVSIFSFNIRAELAAIWSIVAMVTLGLATSFFGPEERRLSPRRLLAAIVRTGQSTCDILLITAAAGMIIGLLTTTGLGFALSLYLLEFGGESLFALLVVTACVGVVLGMGLPTTGVYLLMASLAAPALTQLGIAPMQAHMFVFYYGMLSMITPPIAMASFAAASIAGAPQLKTSFEGFRFGWIAYLLPFLFIYKPGLLMVGGALDIAYVFISSAAALVLVTGGLVGHALRPLGWATRIVWTVLGLAMIAPIHELGGWTLEYAITALGFALLLFYAVVGHGETAQAEPGQAGNPPAR</sequence>
<feature type="transmembrane region" description="Helical" evidence="2">
    <location>
        <begin position="556"/>
        <end position="575"/>
    </location>
</feature>
<feature type="transmembrane region" description="Helical" evidence="2">
    <location>
        <begin position="442"/>
        <end position="459"/>
    </location>
</feature>
<dbReference type="AlphaFoldDB" id="A0A429YNT8"/>
<feature type="transmembrane region" description="Helical" evidence="2">
    <location>
        <begin position="294"/>
        <end position="315"/>
    </location>
</feature>
<dbReference type="PANTHER" id="PTHR43849">
    <property type="entry name" value="BLL3936 PROTEIN"/>
    <property type="match status" value="1"/>
</dbReference>
<keyword evidence="2" id="KW-0472">Membrane</keyword>
<dbReference type="PANTHER" id="PTHR43849:SF2">
    <property type="entry name" value="BLL3936 PROTEIN"/>
    <property type="match status" value="1"/>
</dbReference>
<dbReference type="GO" id="GO:0005886">
    <property type="term" value="C:plasma membrane"/>
    <property type="evidence" value="ECO:0007669"/>
    <property type="project" value="UniProtKB-SubCell"/>
</dbReference>
<dbReference type="OrthoDB" id="9759894at2"/>
<feature type="transmembrane region" description="Helical" evidence="2">
    <location>
        <begin position="12"/>
        <end position="31"/>
    </location>
</feature>
<feature type="transmembrane region" description="Helical" evidence="2">
    <location>
        <begin position="608"/>
        <end position="627"/>
    </location>
</feature>